<accession>A0A8H5Z4K3</accession>
<protein>
    <submittedName>
        <fullName evidence="1">Uncharacterized protein</fullName>
    </submittedName>
</protein>
<comment type="caution">
    <text evidence="1">The sequence shown here is derived from an EMBL/GenBank/DDBJ whole genome shotgun (WGS) entry which is preliminary data.</text>
</comment>
<evidence type="ECO:0000313" key="1">
    <source>
        <dbReference type="EMBL" id="KAF5723784.1"/>
    </source>
</evidence>
<evidence type="ECO:0000313" key="2">
    <source>
        <dbReference type="Proteomes" id="UP000544331"/>
    </source>
</evidence>
<proteinExistence type="predicted"/>
<organism evidence="1 2">
    <name type="scientific">Fusarium mundagurra</name>
    <dbReference type="NCBI Taxonomy" id="1567541"/>
    <lineage>
        <taxon>Eukaryota</taxon>
        <taxon>Fungi</taxon>
        <taxon>Dikarya</taxon>
        <taxon>Ascomycota</taxon>
        <taxon>Pezizomycotina</taxon>
        <taxon>Sordariomycetes</taxon>
        <taxon>Hypocreomycetidae</taxon>
        <taxon>Hypocreales</taxon>
        <taxon>Nectriaceae</taxon>
        <taxon>Fusarium</taxon>
        <taxon>Fusarium fujikuroi species complex</taxon>
    </lineage>
</organism>
<sequence>MHDVEDQDERNTVSSRWDPWTATFTAKGHYDSTPAEMREPGVKLQMLHMNADSRIAEPLPSYYTVSIFASPTVPRLIFDRRSHQLLHTFLWISESEEIQQLSWRSRVQSYHPHDVLCLGHFKQNRATERRLKIRNEHAEGFMAALLDYIEWPPCIWELLKIVHAKDDVFNHVRDRFIFSGLSQNAQNAPKLPPRPYNANAFYAVLPQVNYDSRVAHFLTMDTSPLITMLRVHLAPMLTAANEPLELLHVQKLDSGTKIEIQEYLIECSQVCDAGEWVHRSTLWATAGLASMIDADDDDVPYPRVITALADGSVRVLTVASTRLSEFSRGLDRVLRANGMEVMELDTIQESVNEENYKEISRDLLRAYSHQVAFTSKPKKKLKGGELPKLYDFMTKKPFEPNLNLAVID</sequence>
<reference evidence="1 2" key="1">
    <citation type="submission" date="2020-05" db="EMBL/GenBank/DDBJ databases">
        <title>Identification and distribution of gene clusters putatively required for synthesis of sphingolipid metabolism inhibitors in phylogenetically diverse species of the filamentous fungus Fusarium.</title>
        <authorList>
            <person name="Kim H.-S."/>
            <person name="Busman M."/>
            <person name="Brown D.W."/>
            <person name="Divon H."/>
            <person name="Uhlig S."/>
            <person name="Proctor R.H."/>
        </authorList>
    </citation>
    <scope>NUCLEOTIDE SEQUENCE [LARGE SCALE GENOMIC DNA]</scope>
    <source>
        <strain evidence="1 2">NRRL 66235</strain>
    </source>
</reference>
<dbReference type="EMBL" id="JAAOAN010000057">
    <property type="protein sequence ID" value="KAF5723784.1"/>
    <property type="molecule type" value="Genomic_DNA"/>
</dbReference>
<dbReference type="Proteomes" id="UP000544331">
    <property type="component" value="Unassembled WGS sequence"/>
</dbReference>
<gene>
    <name evidence="1" type="ORF">FMUND_1520</name>
</gene>
<dbReference type="OrthoDB" id="5041245at2759"/>
<name>A0A8H5Z4K3_9HYPO</name>
<dbReference type="AlphaFoldDB" id="A0A8H5Z4K3"/>
<keyword evidence="2" id="KW-1185">Reference proteome</keyword>